<gene>
    <name evidence="1" type="ORF">C0V70_17540</name>
</gene>
<dbReference type="RefSeq" id="WP_102245163.1">
    <property type="nucleotide sequence ID" value="NZ_CP025704.1"/>
</dbReference>
<evidence type="ECO:0000313" key="1">
    <source>
        <dbReference type="EMBL" id="AUN99874.1"/>
    </source>
</evidence>
<dbReference type="InterPro" id="IPR006311">
    <property type="entry name" value="TAT_signal"/>
</dbReference>
<dbReference type="AlphaFoldDB" id="A0A2K9NYW0"/>
<dbReference type="KEGG" id="bsto:C0V70_17540"/>
<sequence>MNFDRREFFKQLSLVAASLAILPGKSFASGAEGTSAVLGATAVAKATGTYKVLYTFTAKNQADILEFLTLLKTSGVSSNNTKLENDGHLVYRSEFYPIAEGTMQSTLVFKSKESYDLFLESSKSVSDELIAFKKQKDIKISMQTA</sequence>
<organism evidence="1 2">
    <name type="scientific">Bacteriovorax stolpii</name>
    <name type="common">Bdellovibrio stolpii</name>
    <dbReference type="NCBI Taxonomy" id="960"/>
    <lineage>
        <taxon>Bacteria</taxon>
        <taxon>Pseudomonadati</taxon>
        <taxon>Bdellovibrionota</taxon>
        <taxon>Bacteriovoracia</taxon>
        <taxon>Bacteriovoracales</taxon>
        <taxon>Bacteriovoracaceae</taxon>
        <taxon>Bacteriovorax</taxon>
    </lineage>
</organism>
<proteinExistence type="predicted"/>
<dbReference type="EMBL" id="CP025704">
    <property type="protein sequence ID" value="AUN99874.1"/>
    <property type="molecule type" value="Genomic_DNA"/>
</dbReference>
<dbReference type="Proteomes" id="UP000235584">
    <property type="component" value="Chromosome"/>
</dbReference>
<protein>
    <submittedName>
        <fullName evidence="1">Uncharacterized protein</fullName>
    </submittedName>
</protein>
<accession>A0A2K9NYW0</accession>
<name>A0A2K9NYW0_BACTC</name>
<keyword evidence="2" id="KW-1185">Reference proteome</keyword>
<reference evidence="1 2" key="1">
    <citation type="submission" date="2018-01" db="EMBL/GenBank/DDBJ databases">
        <title>Complete genome sequence of Bacteriovorax stolpii DSM12778.</title>
        <authorList>
            <person name="Tang B."/>
            <person name="Chang J."/>
        </authorList>
    </citation>
    <scope>NUCLEOTIDE SEQUENCE [LARGE SCALE GENOMIC DNA]</scope>
    <source>
        <strain evidence="1 2">DSM 12778</strain>
    </source>
</reference>
<dbReference type="PROSITE" id="PS51318">
    <property type="entry name" value="TAT"/>
    <property type="match status" value="1"/>
</dbReference>
<evidence type="ECO:0000313" key="2">
    <source>
        <dbReference type="Proteomes" id="UP000235584"/>
    </source>
</evidence>